<dbReference type="InterPro" id="IPR043129">
    <property type="entry name" value="ATPase_NBD"/>
</dbReference>
<name>A0ABU9IFQ8_9SPHN</name>
<gene>
    <name evidence="5" type="ORF">AAEO60_08775</name>
</gene>
<evidence type="ECO:0000256" key="3">
    <source>
        <dbReference type="ARBA" id="ARBA00022840"/>
    </source>
</evidence>
<protein>
    <submittedName>
        <fullName evidence="5">Molecular chaperone HscC</fullName>
    </submittedName>
</protein>
<keyword evidence="6" id="KW-1185">Reference proteome</keyword>
<evidence type="ECO:0000313" key="6">
    <source>
        <dbReference type="Proteomes" id="UP001497045"/>
    </source>
</evidence>
<dbReference type="Gene3D" id="2.60.34.10">
    <property type="entry name" value="Substrate Binding Domain Of DNAk, Chain A, domain 1"/>
    <property type="match status" value="1"/>
</dbReference>
<evidence type="ECO:0000256" key="4">
    <source>
        <dbReference type="RuleBase" id="RU003322"/>
    </source>
</evidence>
<dbReference type="PRINTS" id="PR00301">
    <property type="entry name" value="HEATSHOCK70"/>
</dbReference>
<sequence length="571" mass="62284">MLIGIDLGTTNSAVAIWRDGDADLIENALSKVLTPSAVSVDKGGQSWVGQAALDRLATQPSETATSFKRYIGTEHITALGSKRGKWRAEDLSAMVLRALVDDVEAATGTRPTEAVITVPAYFNDKQRKATRRAGELAGLEVRRLINEPTAAALAFGLQDRGDREPFLVFDLGGGTFDVSIVEMFDGIVEVRASAGDNRLGGDDFNSMLVKIARPALGDEAESALQHMAADKREALLTLAAEKCRRALTESDAAKFSLTLNGQPFETSVTTEAFEEACAPLIARLREPVVRAMRDCGIQSDELSDIVLVGGATRMPVVRKAITRMFGRFPNANVHPDHAVALGAAIQAGLLASGEGLEEIRISDVAPFTMGINVAERDRTGRIHDGLFSPIIQRNTPVPVSREQSFSTMHENQPSVKLEVYQGEARLVRDNVLLGELDIPVPKGPAGKEVRVRFTYDSSGLLEVDAHVPETDLRKNLVIADEEDRKDKASFEKRRKELEKLKVHPRDEAENVALVARAERMYESFSGPMRDQIGQMILQFESVIEAQEPRAIAEARDQFAAVLDEIDGHSPL</sequence>
<dbReference type="EMBL" id="JBBYHV010000001">
    <property type="protein sequence ID" value="MEL1250763.1"/>
    <property type="molecule type" value="Genomic_DNA"/>
</dbReference>
<dbReference type="RefSeq" id="WP_341673272.1">
    <property type="nucleotide sequence ID" value="NZ_JBBYHV010000001.1"/>
</dbReference>
<proteinExistence type="inferred from homology"/>
<dbReference type="Gene3D" id="3.90.640.10">
    <property type="entry name" value="Actin, Chain A, domain 4"/>
    <property type="match status" value="1"/>
</dbReference>
<dbReference type="PANTHER" id="PTHR19375">
    <property type="entry name" value="HEAT SHOCK PROTEIN 70KDA"/>
    <property type="match status" value="1"/>
</dbReference>
<dbReference type="InterPro" id="IPR013126">
    <property type="entry name" value="Hsp_70_fam"/>
</dbReference>
<accession>A0ABU9IFQ8</accession>
<comment type="similarity">
    <text evidence="1 4">Belongs to the heat shock protein 70 family.</text>
</comment>
<dbReference type="InterPro" id="IPR018181">
    <property type="entry name" value="Heat_shock_70_CS"/>
</dbReference>
<dbReference type="SUPFAM" id="SSF100920">
    <property type="entry name" value="Heat shock protein 70kD (HSP70), peptide-binding domain"/>
    <property type="match status" value="1"/>
</dbReference>
<dbReference type="Gene3D" id="3.30.420.40">
    <property type="match status" value="2"/>
</dbReference>
<evidence type="ECO:0000313" key="5">
    <source>
        <dbReference type="EMBL" id="MEL1250763.1"/>
    </source>
</evidence>
<evidence type="ECO:0000256" key="1">
    <source>
        <dbReference type="ARBA" id="ARBA00007381"/>
    </source>
</evidence>
<keyword evidence="2 4" id="KW-0547">Nucleotide-binding</keyword>
<reference evidence="5 6" key="1">
    <citation type="submission" date="2024-04" db="EMBL/GenBank/DDBJ databases">
        <title>Aurantiacibacter sp. DGU6 16S ribosomal RNA gene Genome sequencing and assembly.</title>
        <authorList>
            <person name="Park S."/>
        </authorList>
    </citation>
    <scope>NUCLEOTIDE SEQUENCE [LARGE SCALE GENOMIC DNA]</scope>
    <source>
        <strain evidence="5 6">DGU6</strain>
    </source>
</reference>
<dbReference type="PROSITE" id="PS00329">
    <property type="entry name" value="HSP70_2"/>
    <property type="match status" value="1"/>
</dbReference>
<comment type="caution">
    <text evidence="5">The sequence shown here is derived from an EMBL/GenBank/DDBJ whole genome shotgun (WGS) entry which is preliminary data.</text>
</comment>
<evidence type="ECO:0000256" key="2">
    <source>
        <dbReference type="ARBA" id="ARBA00022741"/>
    </source>
</evidence>
<dbReference type="Proteomes" id="UP001497045">
    <property type="component" value="Unassembled WGS sequence"/>
</dbReference>
<dbReference type="PROSITE" id="PS01036">
    <property type="entry name" value="HSP70_3"/>
    <property type="match status" value="1"/>
</dbReference>
<dbReference type="InterPro" id="IPR029047">
    <property type="entry name" value="HSP70_peptide-bd_sf"/>
</dbReference>
<dbReference type="PROSITE" id="PS00297">
    <property type="entry name" value="HSP70_1"/>
    <property type="match status" value="1"/>
</dbReference>
<dbReference type="Pfam" id="PF00012">
    <property type="entry name" value="HSP70"/>
    <property type="match status" value="2"/>
</dbReference>
<keyword evidence="3 4" id="KW-0067">ATP-binding</keyword>
<organism evidence="5 6">
    <name type="scientific">Aurantiacibacter gilvus</name>
    <dbReference type="NCBI Taxonomy" id="3139141"/>
    <lineage>
        <taxon>Bacteria</taxon>
        <taxon>Pseudomonadati</taxon>
        <taxon>Pseudomonadota</taxon>
        <taxon>Alphaproteobacteria</taxon>
        <taxon>Sphingomonadales</taxon>
        <taxon>Erythrobacteraceae</taxon>
        <taxon>Aurantiacibacter</taxon>
    </lineage>
</organism>
<dbReference type="SUPFAM" id="SSF53067">
    <property type="entry name" value="Actin-like ATPase domain"/>
    <property type="match status" value="2"/>
</dbReference>